<comment type="caution">
    <text evidence="2">The sequence shown here is derived from an EMBL/GenBank/DDBJ whole genome shotgun (WGS) entry which is preliminary data.</text>
</comment>
<reference evidence="3" key="1">
    <citation type="journal article" date="2019" name="Int. J. Syst. Evol. Microbiol.">
        <title>The Global Catalogue of Microorganisms (GCM) 10K type strain sequencing project: providing services to taxonomists for standard genome sequencing and annotation.</title>
        <authorList>
            <consortium name="The Broad Institute Genomics Platform"/>
            <consortium name="The Broad Institute Genome Sequencing Center for Infectious Disease"/>
            <person name="Wu L."/>
            <person name="Ma J."/>
        </authorList>
    </citation>
    <scope>NUCLEOTIDE SEQUENCE [LARGE SCALE GENOMIC DNA]</scope>
    <source>
        <strain evidence="3">JCM 16961</strain>
    </source>
</reference>
<organism evidence="2 3">
    <name type="scientific">Zhihengliuella alba</name>
    <dbReference type="NCBI Taxonomy" id="547018"/>
    <lineage>
        <taxon>Bacteria</taxon>
        <taxon>Bacillati</taxon>
        <taxon>Actinomycetota</taxon>
        <taxon>Actinomycetes</taxon>
        <taxon>Micrococcales</taxon>
        <taxon>Micrococcaceae</taxon>
        <taxon>Zhihengliuella</taxon>
    </lineage>
</organism>
<comment type="similarity">
    <text evidence="1">Belongs to the OsmC/Ohr family.</text>
</comment>
<dbReference type="PANTHER" id="PTHR33797:SF2">
    <property type="entry name" value="ORGANIC HYDROPEROXIDE RESISTANCE PROTEIN-LIKE"/>
    <property type="match status" value="1"/>
</dbReference>
<evidence type="ECO:0000256" key="1">
    <source>
        <dbReference type="ARBA" id="ARBA00007378"/>
    </source>
</evidence>
<protein>
    <submittedName>
        <fullName evidence="2">Organic hydroperoxide resistance protein</fullName>
    </submittedName>
</protein>
<evidence type="ECO:0000313" key="2">
    <source>
        <dbReference type="EMBL" id="GAA3700652.1"/>
    </source>
</evidence>
<dbReference type="InterPro" id="IPR019953">
    <property type="entry name" value="OHR"/>
</dbReference>
<dbReference type="EMBL" id="BAABCJ010000002">
    <property type="protein sequence ID" value="GAA3700652.1"/>
    <property type="molecule type" value="Genomic_DNA"/>
</dbReference>
<dbReference type="InterPro" id="IPR003718">
    <property type="entry name" value="OsmC/Ohr_fam"/>
</dbReference>
<dbReference type="RefSeq" id="WP_344881634.1">
    <property type="nucleotide sequence ID" value="NZ_BAABCJ010000002.1"/>
</dbReference>
<dbReference type="NCBIfam" id="TIGR03561">
    <property type="entry name" value="organ_hyd_perox"/>
    <property type="match status" value="1"/>
</dbReference>
<sequence length="140" mass="14754">MNELYTTEALSTGAGRDGHVATKDGRLEFDLAAPESMGGSGDGANPEQLFAAGYSACFHGALQLVAKKEKVEIHDSSVGGKVTLGKDDEGNLQLAVVLEVVLPGVERDVAQDLADKAHQVCPYSRATRGNIEVDIRVSDD</sequence>
<dbReference type="Gene3D" id="3.30.300.20">
    <property type="match status" value="1"/>
</dbReference>
<dbReference type="InterPro" id="IPR015946">
    <property type="entry name" value="KH_dom-like_a/b"/>
</dbReference>
<dbReference type="Proteomes" id="UP001501536">
    <property type="component" value="Unassembled WGS sequence"/>
</dbReference>
<dbReference type="PANTHER" id="PTHR33797">
    <property type="entry name" value="ORGANIC HYDROPEROXIDE RESISTANCE PROTEIN-LIKE"/>
    <property type="match status" value="1"/>
</dbReference>
<keyword evidence="3" id="KW-1185">Reference proteome</keyword>
<dbReference type="InterPro" id="IPR036102">
    <property type="entry name" value="OsmC/Ohrsf"/>
</dbReference>
<gene>
    <name evidence="2" type="ORF">GCM10022377_12460</name>
</gene>
<proteinExistence type="inferred from homology"/>
<dbReference type="SUPFAM" id="SSF82784">
    <property type="entry name" value="OsmC-like"/>
    <property type="match status" value="1"/>
</dbReference>
<evidence type="ECO:0000313" key="3">
    <source>
        <dbReference type="Proteomes" id="UP001501536"/>
    </source>
</evidence>
<name>A0ABP7D8E3_9MICC</name>
<accession>A0ABP7D8E3</accession>
<dbReference type="Pfam" id="PF02566">
    <property type="entry name" value="OsmC"/>
    <property type="match status" value="1"/>
</dbReference>
<dbReference type="Gene3D" id="2.20.25.10">
    <property type="match status" value="1"/>
</dbReference>